<dbReference type="Gene3D" id="1.25.10.10">
    <property type="entry name" value="Leucine-rich Repeat Variant"/>
    <property type="match status" value="2"/>
</dbReference>
<evidence type="ECO:0000313" key="2">
    <source>
        <dbReference type="EMBL" id="QDV58980.1"/>
    </source>
</evidence>
<dbReference type="Proteomes" id="UP000316770">
    <property type="component" value="Chromosome"/>
</dbReference>
<feature type="signal peptide" evidence="1">
    <location>
        <begin position="1"/>
        <end position="23"/>
    </location>
</feature>
<sequence length="289" mass="30729" precursor="true">MRQPISLLSSLVIVVSLSMVADAADPSDSAATQNQIIQVLRKGLASDEFWPSMHAAEAMSLAGKGDEVRAALGPRLHSTEDAQHRCGVARELFRAGDKSAVAVLLEILADEDPHGHVHACESLFKIGQIGDGVMLRKHMQEGQLATKRLMAAAALARTGDAEALALLRAQVLNEDDNIARIAAWTLAVDGDASDLPALRSRLASIDNPQYQTFMLATMATLGDKAAGAKLQAALGSEDPGIRVFAAEFCGHAGLTTAREALINLLQDENLDVRIRAAQSLLLLDGNDNR</sequence>
<name>A0A518J0W3_9BACT</name>
<evidence type="ECO:0000256" key="1">
    <source>
        <dbReference type="SAM" id="SignalP"/>
    </source>
</evidence>
<feature type="chain" id="PRO_5021710796" description="HEAT repeat protein" evidence="1">
    <location>
        <begin position="24"/>
        <end position="289"/>
    </location>
</feature>
<protein>
    <recommendedName>
        <fullName evidence="4">HEAT repeat protein</fullName>
    </recommendedName>
</protein>
<dbReference type="InterPro" id="IPR016024">
    <property type="entry name" value="ARM-type_fold"/>
</dbReference>
<accession>A0A518J0W3</accession>
<keyword evidence="3" id="KW-1185">Reference proteome</keyword>
<dbReference type="Pfam" id="PF13646">
    <property type="entry name" value="HEAT_2"/>
    <property type="match status" value="1"/>
</dbReference>
<gene>
    <name evidence="2" type="ORF">Mal33_50050</name>
</gene>
<dbReference type="EMBL" id="CP036318">
    <property type="protein sequence ID" value="QDV58980.1"/>
    <property type="molecule type" value="Genomic_DNA"/>
</dbReference>
<evidence type="ECO:0008006" key="4">
    <source>
        <dbReference type="Google" id="ProtNLM"/>
    </source>
</evidence>
<dbReference type="InterPro" id="IPR011989">
    <property type="entry name" value="ARM-like"/>
</dbReference>
<reference evidence="2 3" key="1">
    <citation type="submission" date="2019-02" db="EMBL/GenBank/DDBJ databases">
        <title>Deep-cultivation of Planctomycetes and their phenomic and genomic characterization uncovers novel biology.</title>
        <authorList>
            <person name="Wiegand S."/>
            <person name="Jogler M."/>
            <person name="Boedeker C."/>
            <person name="Pinto D."/>
            <person name="Vollmers J."/>
            <person name="Rivas-Marin E."/>
            <person name="Kohn T."/>
            <person name="Peeters S.H."/>
            <person name="Heuer A."/>
            <person name="Rast P."/>
            <person name="Oberbeckmann S."/>
            <person name="Bunk B."/>
            <person name="Jeske O."/>
            <person name="Meyerdierks A."/>
            <person name="Storesund J.E."/>
            <person name="Kallscheuer N."/>
            <person name="Luecker S."/>
            <person name="Lage O.M."/>
            <person name="Pohl T."/>
            <person name="Merkel B.J."/>
            <person name="Hornburger P."/>
            <person name="Mueller R.-W."/>
            <person name="Bruemmer F."/>
            <person name="Labrenz M."/>
            <person name="Spormann A.M."/>
            <person name="Op den Camp H."/>
            <person name="Overmann J."/>
            <person name="Amann R."/>
            <person name="Jetten M.S.M."/>
            <person name="Mascher T."/>
            <person name="Medema M.H."/>
            <person name="Devos D.P."/>
            <person name="Kaster A.-K."/>
            <person name="Ovreas L."/>
            <person name="Rohde M."/>
            <person name="Galperin M.Y."/>
            <person name="Jogler C."/>
        </authorList>
    </citation>
    <scope>NUCLEOTIDE SEQUENCE [LARGE SCALE GENOMIC DNA]</scope>
    <source>
        <strain evidence="2 3">Mal33</strain>
    </source>
</reference>
<keyword evidence="1" id="KW-0732">Signal</keyword>
<dbReference type="SUPFAM" id="SSF48371">
    <property type="entry name" value="ARM repeat"/>
    <property type="match status" value="2"/>
</dbReference>
<dbReference type="RefSeq" id="WP_145289932.1">
    <property type="nucleotide sequence ID" value="NZ_CP036318.1"/>
</dbReference>
<evidence type="ECO:0000313" key="3">
    <source>
        <dbReference type="Proteomes" id="UP000316770"/>
    </source>
</evidence>
<dbReference type="AlphaFoldDB" id="A0A518J0W3"/>
<dbReference type="InterPro" id="IPR004155">
    <property type="entry name" value="PBS_lyase_HEAT"/>
</dbReference>
<dbReference type="SMART" id="SM00567">
    <property type="entry name" value="EZ_HEAT"/>
    <property type="match status" value="4"/>
</dbReference>
<organism evidence="2 3">
    <name type="scientific">Rosistilla oblonga</name>
    <dbReference type="NCBI Taxonomy" id="2527990"/>
    <lineage>
        <taxon>Bacteria</taxon>
        <taxon>Pseudomonadati</taxon>
        <taxon>Planctomycetota</taxon>
        <taxon>Planctomycetia</taxon>
        <taxon>Pirellulales</taxon>
        <taxon>Pirellulaceae</taxon>
        <taxon>Rosistilla</taxon>
    </lineage>
</organism>
<proteinExistence type="predicted"/>